<protein>
    <submittedName>
        <fullName evidence="1">PLD nuclease N-terminal domain-containing protein</fullName>
    </submittedName>
</protein>
<proteinExistence type="predicted"/>
<name>A0ACD4C600_9BACI</name>
<dbReference type="Proteomes" id="UP001064027">
    <property type="component" value="Chromosome"/>
</dbReference>
<accession>A0ACD4C600</accession>
<evidence type="ECO:0000313" key="2">
    <source>
        <dbReference type="Proteomes" id="UP001064027"/>
    </source>
</evidence>
<gene>
    <name evidence="1" type="ORF">N5C46_21015</name>
</gene>
<sequence length="277" mass="31964">MRQIDAYVDSVYQHIGGNRKEIQELKAEMKSHLLEAVHELRAEGMGEQEAVDVAIERFGGEQEMRSIVGQLFKAQKSFAKWVLYLALAVLLFTVSAFGYLWSLEEENANENSEVATQVSTILKDKTSVSDDMKNKINSLIDGTDQIANVEIYDVSSVKNTNMVFDYVRDAKPEYRYEQKVWSPKWLQADFFPYGNGDGKQWYVEMETRHMSDLMSIILFSGMAIYITLFTIWATINAYHQRRLNIGWIVVFALFNILGYLVYYVVGRKKLKTRVKEA</sequence>
<evidence type="ECO:0000313" key="1">
    <source>
        <dbReference type="EMBL" id="UXH44085.1"/>
    </source>
</evidence>
<dbReference type="EMBL" id="CP104558">
    <property type="protein sequence ID" value="UXH44085.1"/>
    <property type="molecule type" value="Genomic_DNA"/>
</dbReference>
<organism evidence="1 2">
    <name type="scientific">Rossellomorea vietnamensis</name>
    <dbReference type="NCBI Taxonomy" id="218284"/>
    <lineage>
        <taxon>Bacteria</taxon>
        <taxon>Bacillati</taxon>
        <taxon>Bacillota</taxon>
        <taxon>Bacilli</taxon>
        <taxon>Bacillales</taxon>
        <taxon>Bacillaceae</taxon>
        <taxon>Rossellomorea</taxon>
    </lineage>
</organism>
<keyword evidence="2" id="KW-1185">Reference proteome</keyword>
<reference evidence="1" key="1">
    <citation type="submission" date="2022-09" db="EMBL/GenBank/DDBJ databases">
        <title>Complete genome sequence of Rossellomorea vietnamensis strain RL-WG62, a newly isolated PGPR with the potential for plant salinity stress alleviation.</title>
        <authorList>
            <person name="Ren L."/>
            <person name="Wang G."/>
            <person name="Hu H."/>
        </authorList>
    </citation>
    <scope>NUCLEOTIDE SEQUENCE</scope>
    <source>
        <strain evidence="1">RL-WG62</strain>
    </source>
</reference>